<organism evidence="2">
    <name type="scientific">Rhizophagus irregularis (strain DAOM 181602 / DAOM 197198 / MUCL 43194)</name>
    <name type="common">Arbuscular mycorrhizal fungus</name>
    <name type="synonym">Glomus intraradices</name>
    <dbReference type="NCBI Taxonomy" id="747089"/>
    <lineage>
        <taxon>Eukaryota</taxon>
        <taxon>Fungi</taxon>
        <taxon>Fungi incertae sedis</taxon>
        <taxon>Mucoromycota</taxon>
        <taxon>Glomeromycotina</taxon>
        <taxon>Glomeromycetes</taxon>
        <taxon>Glomerales</taxon>
        <taxon>Glomeraceae</taxon>
        <taxon>Rhizophagus</taxon>
    </lineage>
</organism>
<evidence type="ECO:0000313" key="2">
    <source>
        <dbReference type="EMBL" id="ESA12304.1"/>
    </source>
</evidence>
<name>U9TVT6_RHIID</name>
<sequence length="112" mass="13134">MCFIGKNNDLDMFNDMEEKCPTLRIFLRKDKIIKPIGLICRKGIQNIKNGDSTFHFSFIHPDYGIIKIYVNLLTILLLLYISYPLNGFYRFGKNILSTFNSETKDCSKFFFT</sequence>
<evidence type="ECO:0000256" key="1">
    <source>
        <dbReference type="SAM" id="Phobius"/>
    </source>
</evidence>
<feature type="transmembrane region" description="Helical" evidence="1">
    <location>
        <begin position="64"/>
        <end position="83"/>
    </location>
</feature>
<keyword evidence="1" id="KW-0812">Transmembrane</keyword>
<protein>
    <submittedName>
        <fullName evidence="2">Uncharacterized protein</fullName>
    </submittedName>
</protein>
<gene>
    <name evidence="2" type="ORF">GLOINDRAFT_96419</name>
</gene>
<dbReference type="HOGENOM" id="CLU_2147165_0_0_1"/>
<keyword evidence="1" id="KW-0472">Membrane</keyword>
<accession>U9TVT6</accession>
<dbReference type="EMBL" id="KI285075">
    <property type="protein sequence ID" value="ESA12304.1"/>
    <property type="molecule type" value="Genomic_DNA"/>
</dbReference>
<keyword evidence="1" id="KW-1133">Transmembrane helix</keyword>
<dbReference type="VEuPathDB" id="FungiDB:RhiirFUN_012515"/>
<proteinExistence type="predicted"/>
<dbReference type="AlphaFoldDB" id="U9TVT6"/>
<reference evidence="2" key="1">
    <citation type="submission" date="2013-07" db="EMBL/GenBank/DDBJ databases">
        <title>The genome of an arbuscular mycorrhizal fungus provides insights into the evolution of the oldest plant symbiosis.</title>
        <authorList>
            <consortium name="DOE Joint Genome Institute"/>
            <person name="Tisserant E."/>
            <person name="Malbreil M."/>
            <person name="Kuo A."/>
            <person name="Kohler A."/>
            <person name="Symeonidi A."/>
            <person name="Balestrini R."/>
            <person name="Charron P."/>
            <person name="Duensing N."/>
            <person name="Frei-dit-Frey N."/>
            <person name="Gianinazzi-Pearson V."/>
            <person name="Gilbert B."/>
            <person name="Handa Y."/>
            <person name="Hijri M."/>
            <person name="Kaul R."/>
            <person name="Kawaguchi M."/>
            <person name="Krajinski F."/>
            <person name="Lammers P."/>
            <person name="Lapierre D."/>
            <person name="Masclaux F.G."/>
            <person name="Murat C."/>
            <person name="Morin E."/>
            <person name="Ndikumana S."/>
            <person name="Pagni M."/>
            <person name="Petitpierre D."/>
            <person name="Requena N."/>
            <person name="Rosikiewicz P."/>
            <person name="Riley R."/>
            <person name="Saito K."/>
            <person name="San Clemente H."/>
            <person name="Shapiro H."/>
            <person name="van Tuinen D."/>
            <person name="Becard G."/>
            <person name="Bonfante P."/>
            <person name="Paszkowski U."/>
            <person name="Shachar-Hill Y."/>
            <person name="Young J.P."/>
            <person name="Sanders I.R."/>
            <person name="Henrissat B."/>
            <person name="Rensing S.A."/>
            <person name="Grigoriev I.V."/>
            <person name="Corradi N."/>
            <person name="Roux C."/>
            <person name="Martin F."/>
        </authorList>
    </citation>
    <scope>NUCLEOTIDE SEQUENCE</scope>
    <source>
        <strain evidence="2">DAOM 197198</strain>
    </source>
</reference>